<reference evidence="12" key="2">
    <citation type="journal article" date="2013" name="Nat. Genet.">
        <title>The genome of the platyfish, Xiphophorus maculatus, provides insights into evolutionary adaptation and several complex traits.</title>
        <authorList>
            <person name="Schartl M."/>
            <person name="Walter R.B."/>
            <person name="Shen Y."/>
            <person name="Garcia T."/>
            <person name="Catchen J."/>
            <person name="Amores A."/>
            <person name="Braasch I."/>
            <person name="Chalopin D."/>
            <person name="Volff J.N."/>
            <person name="Lesch K.P."/>
            <person name="Bisazza A."/>
            <person name="Minx P."/>
            <person name="Hillier L."/>
            <person name="Wilson R.K."/>
            <person name="Fuerstenberg S."/>
            <person name="Boore J."/>
            <person name="Searle S."/>
            <person name="Postlethwait J.H."/>
            <person name="Warren W.C."/>
        </authorList>
    </citation>
    <scope>NUCLEOTIDE SEQUENCE [LARGE SCALE GENOMIC DNA]</scope>
    <source>
        <strain evidence="12">JP 163 A</strain>
    </source>
</reference>
<protein>
    <recommendedName>
        <fullName evidence="10">C2H2-type domain-containing protein</fullName>
    </recommendedName>
</protein>
<proteinExistence type="predicted"/>
<organism evidence="11 12">
    <name type="scientific">Xiphophorus maculatus</name>
    <name type="common">Southern platyfish</name>
    <name type="synonym">Platypoecilus maculatus</name>
    <dbReference type="NCBI Taxonomy" id="8083"/>
    <lineage>
        <taxon>Eukaryota</taxon>
        <taxon>Metazoa</taxon>
        <taxon>Chordata</taxon>
        <taxon>Craniata</taxon>
        <taxon>Vertebrata</taxon>
        <taxon>Euteleostomi</taxon>
        <taxon>Actinopterygii</taxon>
        <taxon>Neopterygii</taxon>
        <taxon>Teleostei</taxon>
        <taxon>Neoteleostei</taxon>
        <taxon>Acanthomorphata</taxon>
        <taxon>Ovalentaria</taxon>
        <taxon>Atherinomorphae</taxon>
        <taxon>Cyprinodontiformes</taxon>
        <taxon>Poeciliidae</taxon>
        <taxon>Poeciliinae</taxon>
        <taxon>Xiphophorus</taxon>
    </lineage>
</organism>
<dbReference type="PROSITE" id="PS00028">
    <property type="entry name" value="ZINC_FINGER_C2H2_1"/>
    <property type="match status" value="1"/>
</dbReference>
<dbReference type="InterPro" id="IPR013087">
    <property type="entry name" value="Znf_C2H2_type"/>
</dbReference>
<dbReference type="SMART" id="SM00355">
    <property type="entry name" value="ZnF_C2H2"/>
    <property type="match status" value="2"/>
</dbReference>
<keyword evidence="6" id="KW-0238">DNA-binding</keyword>
<reference evidence="12" key="1">
    <citation type="submission" date="2012-01" db="EMBL/GenBank/DDBJ databases">
        <authorList>
            <person name="Walter R."/>
            <person name="Schartl M."/>
            <person name="Warren W."/>
        </authorList>
    </citation>
    <scope>NUCLEOTIDE SEQUENCE [LARGE SCALE GENOMIC DNA]</scope>
    <source>
        <strain evidence="12">JP 163 A</strain>
    </source>
</reference>
<dbReference type="Ensembl" id="ENSXMAT00000039309.1">
    <property type="protein sequence ID" value="ENSXMAP00000040294.1"/>
    <property type="gene ID" value="ENSXMAG00000023675.1"/>
</dbReference>
<evidence type="ECO:0000313" key="11">
    <source>
        <dbReference type="Ensembl" id="ENSXMAP00000040294.1"/>
    </source>
</evidence>
<keyword evidence="4 8" id="KW-0863">Zinc-finger</keyword>
<dbReference type="AlphaFoldDB" id="A0A3B5RB83"/>
<evidence type="ECO:0000313" key="12">
    <source>
        <dbReference type="Proteomes" id="UP000002852"/>
    </source>
</evidence>
<feature type="region of interest" description="Disordered" evidence="9">
    <location>
        <begin position="53"/>
        <end position="76"/>
    </location>
</feature>
<dbReference type="GO" id="GO:0005634">
    <property type="term" value="C:nucleus"/>
    <property type="evidence" value="ECO:0007669"/>
    <property type="project" value="UniProtKB-SubCell"/>
</dbReference>
<evidence type="ECO:0000256" key="9">
    <source>
        <dbReference type="SAM" id="MobiDB-lite"/>
    </source>
</evidence>
<dbReference type="SUPFAM" id="SSF57667">
    <property type="entry name" value="beta-beta-alpha zinc fingers"/>
    <property type="match status" value="1"/>
</dbReference>
<dbReference type="Proteomes" id="UP000002852">
    <property type="component" value="Unassembled WGS sequence"/>
</dbReference>
<feature type="compositionally biased region" description="Polar residues" evidence="9">
    <location>
        <begin position="53"/>
        <end position="70"/>
    </location>
</feature>
<dbReference type="GO" id="GO:0000978">
    <property type="term" value="F:RNA polymerase II cis-regulatory region sequence-specific DNA binding"/>
    <property type="evidence" value="ECO:0007669"/>
    <property type="project" value="TreeGrafter"/>
</dbReference>
<dbReference type="InterPro" id="IPR036236">
    <property type="entry name" value="Znf_C2H2_sf"/>
</dbReference>
<accession>A0A3B5RB83</accession>
<evidence type="ECO:0000256" key="5">
    <source>
        <dbReference type="ARBA" id="ARBA00022833"/>
    </source>
</evidence>
<evidence type="ECO:0000259" key="10">
    <source>
        <dbReference type="PROSITE" id="PS50157"/>
    </source>
</evidence>
<evidence type="ECO:0000256" key="1">
    <source>
        <dbReference type="ARBA" id="ARBA00004123"/>
    </source>
</evidence>
<evidence type="ECO:0000256" key="7">
    <source>
        <dbReference type="ARBA" id="ARBA00023242"/>
    </source>
</evidence>
<evidence type="ECO:0000256" key="8">
    <source>
        <dbReference type="PROSITE-ProRule" id="PRU00042"/>
    </source>
</evidence>
<reference evidence="11" key="4">
    <citation type="submission" date="2025-09" db="UniProtKB">
        <authorList>
            <consortium name="Ensembl"/>
        </authorList>
    </citation>
    <scope>IDENTIFICATION</scope>
    <source>
        <strain evidence="11">JP 163 A</strain>
    </source>
</reference>
<dbReference type="PROSITE" id="PS50157">
    <property type="entry name" value="ZINC_FINGER_C2H2_2"/>
    <property type="match status" value="2"/>
</dbReference>
<dbReference type="InParanoid" id="A0A3B5RB83"/>
<feature type="domain" description="C2H2-type" evidence="10">
    <location>
        <begin position="135"/>
        <end position="162"/>
    </location>
</feature>
<dbReference type="PANTHER" id="PTHR23235">
    <property type="entry name" value="KRUEPPEL-LIKE TRANSCRIPTION FACTOR"/>
    <property type="match status" value="1"/>
</dbReference>
<comment type="subcellular location">
    <subcellularLocation>
        <location evidence="1">Nucleus</location>
    </subcellularLocation>
</comment>
<dbReference type="PANTHER" id="PTHR23235:SF120">
    <property type="entry name" value="KRUPPEL-LIKE FACTOR 15"/>
    <property type="match status" value="1"/>
</dbReference>
<dbReference type="GeneTree" id="ENSGT01150000286952"/>
<keyword evidence="3" id="KW-0677">Repeat</keyword>
<keyword evidence="7" id="KW-0539">Nucleus</keyword>
<evidence type="ECO:0000256" key="3">
    <source>
        <dbReference type="ARBA" id="ARBA00022737"/>
    </source>
</evidence>
<evidence type="ECO:0000256" key="6">
    <source>
        <dbReference type="ARBA" id="ARBA00023125"/>
    </source>
</evidence>
<sequence>MILGGLKCCIFFPSSGFINSGLCCTSLQKLVMISTRISPLLLLEPANRIFVSDSSKQNQGRSNNEESQSNRADELEEKSFQHFRVETGNVVRPEAEWQEIMHTNCNISVCKVCGKVFAPSYLIDHMRIHTGERPFSCLTCGKSFGDRGCLSRHKKIHTGERPFSCMTSTHSAVVTFLMSFLLSCNSKTNSQENSVSLCLSEKSSIC</sequence>
<dbReference type="Pfam" id="PF00096">
    <property type="entry name" value="zf-C2H2"/>
    <property type="match status" value="2"/>
</dbReference>
<dbReference type="FunFam" id="3.30.160.60:FF:001450">
    <property type="entry name" value="zinc finger protein 774"/>
    <property type="match status" value="1"/>
</dbReference>
<dbReference type="GO" id="GO:0000981">
    <property type="term" value="F:DNA-binding transcription factor activity, RNA polymerase II-specific"/>
    <property type="evidence" value="ECO:0007669"/>
    <property type="project" value="TreeGrafter"/>
</dbReference>
<name>A0A3B5RB83_XIPMA</name>
<evidence type="ECO:0000256" key="4">
    <source>
        <dbReference type="ARBA" id="ARBA00022771"/>
    </source>
</evidence>
<keyword evidence="12" id="KW-1185">Reference proteome</keyword>
<reference evidence="11" key="3">
    <citation type="submission" date="2025-08" db="UniProtKB">
        <authorList>
            <consortium name="Ensembl"/>
        </authorList>
    </citation>
    <scope>IDENTIFICATION</scope>
    <source>
        <strain evidence="11">JP 163 A</strain>
    </source>
</reference>
<dbReference type="GO" id="GO:0008270">
    <property type="term" value="F:zinc ion binding"/>
    <property type="evidence" value="ECO:0007669"/>
    <property type="project" value="UniProtKB-KW"/>
</dbReference>
<keyword evidence="2" id="KW-0479">Metal-binding</keyword>
<dbReference type="FunFam" id="3.30.160.60:FF:001311">
    <property type="entry name" value="Zinc finger protein 668"/>
    <property type="match status" value="1"/>
</dbReference>
<keyword evidence="5" id="KW-0862">Zinc</keyword>
<dbReference type="Gene3D" id="3.30.160.60">
    <property type="entry name" value="Classic Zinc Finger"/>
    <property type="match status" value="2"/>
</dbReference>
<feature type="domain" description="C2H2-type" evidence="10">
    <location>
        <begin position="108"/>
        <end position="134"/>
    </location>
</feature>
<evidence type="ECO:0000256" key="2">
    <source>
        <dbReference type="ARBA" id="ARBA00022723"/>
    </source>
</evidence>